<name>A0A1B1B2V4_9ACTN</name>
<evidence type="ECO:0000313" key="5">
    <source>
        <dbReference type="Proteomes" id="UP001519309"/>
    </source>
</evidence>
<dbReference type="GO" id="GO:0016646">
    <property type="term" value="F:oxidoreductase activity, acting on the CH-NH group of donors, NAD or NADP as acceptor"/>
    <property type="evidence" value="ECO:0007669"/>
    <property type="project" value="TreeGrafter"/>
</dbReference>
<evidence type="ECO:0000313" key="3">
    <source>
        <dbReference type="EMBL" id="MBP2053833.1"/>
    </source>
</evidence>
<dbReference type="InterPro" id="IPR036291">
    <property type="entry name" value="NAD(P)-bd_dom_sf"/>
</dbReference>
<dbReference type="RefSeq" id="WP_067310470.1">
    <property type="nucleotide sequence ID" value="NZ_CP016279.1"/>
</dbReference>
<accession>A0A1B1B2V4</accession>
<dbReference type="Proteomes" id="UP001519309">
    <property type="component" value="Unassembled WGS sequence"/>
</dbReference>
<dbReference type="InterPro" id="IPR016040">
    <property type="entry name" value="NAD(P)-bd_dom"/>
</dbReference>
<dbReference type="OrthoDB" id="3191258at2"/>
<proteinExistence type="predicted"/>
<reference evidence="2 4" key="1">
    <citation type="submission" date="2016-06" db="EMBL/GenBank/DDBJ databases">
        <title>Complete genome sequence of Streptomyces griseochromogenes ATCC 14511, the Blasticidin S producer.</title>
        <authorList>
            <person name="Wu L."/>
        </authorList>
    </citation>
    <scope>NUCLEOTIDE SEQUENCE [LARGE SCALE GENOMIC DNA]</scope>
    <source>
        <strain evidence="2 4">ATCC 14511</strain>
    </source>
</reference>
<keyword evidence="5" id="KW-1185">Reference proteome</keyword>
<dbReference type="STRING" id="68214.AVL59_29660"/>
<dbReference type="AlphaFoldDB" id="A0A1B1B2V4"/>
<dbReference type="KEGG" id="sgs:AVL59_29660"/>
<dbReference type="EMBL" id="CP016279">
    <property type="protein sequence ID" value="ANP53147.1"/>
    <property type="molecule type" value="Genomic_DNA"/>
</dbReference>
<feature type="domain" description="NAD(P)-binding" evidence="1">
    <location>
        <begin position="8"/>
        <end position="112"/>
    </location>
</feature>
<evidence type="ECO:0000259" key="1">
    <source>
        <dbReference type="Pfam" id="PF13460"/>
    </source>
</evidence>
<dbReference type="PANTHER" id="PTHR43355:SF2">
    <property type="entry name" value="FLAVIN REDUCTASE (NADPH)"/>
    <property type="match status" value="1"/>
</dbReference>
<sequence>MRIAVIGHTGMTGTALVDTLLRRGHEVTGIARRATSGDAPDNLAHVVCDVFDVPALGEVLAGHDVVVSCFSGGHEVDPEVYYRQAEGTRRIIQAFRRSGAGYLMYVGGAASLYVDPHTQMFDDPRFPAWYFGSMPAEHLSWLGDITGEGFFHEAARRKESGLVPAGASDPELEKRVESWTRVPLLEGCRIALDLFEHRTDFRWSFLSPPWLYRPGPGQGCYHLGVDYMLFDRGVPAGIDLPDLALALADEAERQALVHKHWTVAGRCDCRA</sequence>
<dbReference type="EMBL" id="JAGGLP010000018">
    <property type="protein sequence ID" value="MBP2053833.1"/>
    <property type="molecule type" value="Genomic_DNA"/>
</dbReference>
<evidence type="ECO:0000313" key="4">
    <source>
        <dbReference type="Proteomes" id="UP000092659"/>
    </source>
</evidence>
<gene>
    <name evidence="2" type="ORF">AVL59_29660</name>
    <name evidence="3" type="ORF">J2Z21_006835</name>
</gene>
<dbReference type="PANTHER" id="PTHR43355">
    <property type="entry name" value="FLAVIN REDUCTASE (NADPH)"/>
    <property type="match status" value="1"/>
</dbReference>
<dbReference type="Pfam" id="PF13460">
    <property type="entry name" value="NAD_binding_10"/>
    <property type="match status" value="1"/>
</dbReference>
<reference evidence="3 5" key="2">
    <citation type="submission" date="2021-03" db="EMBL/GenBank/DDBJ databases">
        <title>Genomic Encyclopedia of Type Strains, Phase IV (KMG-IV): sequencing the most valuable type-strain genomes for metagenomic binning, comparative biology and taxonomic classification.</title>
        <authorList>
            <person name="Goeker M."/>
        </authorList>
    </citation>
    <scope>NUCLEOTIDE SEQUENCE [LARGE SCALE GENOMIC DNA]</scope>
    <source>
        <strain evidence="3 5">DSM 40499</strain>
    </source>
</reference>
<dbReference type="Gene3D" id="3.40.50.720">
    <property type="entry name" value="NAD(P)-binding Rossmann-like Domain"/>
    <property type="match status" value="1"/>
</dbReference>
<dbReference type="SUPFAM" id="SSF51735">
    <property type="entry name" value="NAD(P)-binding Rossmann-fold domains"/>
    <property type="match status" value="1"/>
</dbReference>
<organism evidence="2 4">
    <name type="scientific">Streptomyces griseochromogenes</name>
    <dbReference type="NCBI Taxonomy" id="68214"/>
    <lineage>
        <taxon>Bacteria</taxon>
        <taxon>Bacillati</taxon>
        <taxon>Actinomycetota</taxon>
        <taxon>Actinomycetes</taxon>
        <taxon>Kitasatosporales</taxon>
        <taxon>Streptomycetaceae</taxon>
        <taxon>Streptomyces</taxon>
    </lineage>
</organism>
<protein>
    <submittedName>
        <fullName evidence="3">NADH-flavin reductase</fullName>
    </submittedName>
</protein>
<evidence type="ECO:0000313" key="2">
    <source>
        <dbReference type="EMBL" id="ANP53147.1"/>
    </source>
</evidence>
<dbReference type="Proteomes" id="UP000092659">
    <property type="component" value="Chromosome"/>
</dbReference>
<dbReference type="InterPro" id="IPR051606">
    <property type="entry name" value="Polyketide_Oxido-like"/>
</dbReference>